<feature type="transmembrane region" description="Helical" evidence="1">
    <location>
        <begin position="27"/>
        <end position="47"/>
    </location>
</feature>
<comment type="caution">
    <text evidence="2">The sequence shown here is derived from an EMBL/GenBank/DDBJ whole genome shotgun (WGS) entry which is preliminary data.</text>
</comment>
<dbReference type="GeneID" id="77010006"/>
<keyword evidence="1" id="KW-1133">Transmembrane helix</keyword>
<evidence type="ECO:0000313" key="3">
    <source>
        <dbReference type="EMBL" id="MUG22477.1"/>
    </source>
</evidence>
<protein>
    <submittedName>
        <fullName evidence="2">Uncharacterized protein</fullName>
    </submittedName>
</protein>
<evidence type="ECO:0000313" key="2">
    <source>
        <dbReference type="EMBL" id="KFM83705.1"/>
    </source>
</evidence>
<dbReference type="AlphaFoldDB" id="A0A090XUA4"/>
<dbReference type="Proteomes" id="UP000029278">
    <property type="component" value="Unassembled WGS sequence"/>
</dbReference>
<reference evidence="3 5" key="2">
    <citation type="submission" date="2019-11" db="EMBL/GenBank/DDBJ databases">
        <title>Draft genome sequences of five Paenibacillus species of dairy origin.</title>
        <authorList>
            <person name="Olajide A.M."/>
            <person name="Chen S."/>
            <person name="Lapointe G."/>
        </authorList>
    </citation>
    <scope>NUCLEOTIDE SEQUENCE [LARGE SCALE GENOMIC DNA]</scope>
    <source>
        <strain evidence="3 5">3CT49</strain>
    </source>
</reference>
<keyword evidence="1" id="KW-0812">Transmembrane</keyword>
<evidence type="ECO:0000256" key="1">
    <source>
        <dbReference type="SAM" id="Phobius"/>
    </source>
</evidence>
<dbReference type="RefSeq" id="WP_036626777.1">
    <property type="nucleotide sequence ID" value="NZ_BGML01000015.1"/>
</dbReference>
<keyword evidence="1" id="KW-0472">Membrane</keyword>
<dbReference type="Proteomes" id="UP000442469">
    <property type="component" value="Unassembled WGS sequence"/>
</dbReference>
<evidence type="ECO:0000313" key="5">
    <source>
        <dbReference type="Proteomes" id="UP000442469"/>
    </source>
</evidence>
<gene>
    <name evidence="2" type="ORF">DJ90_5222</name>
    <name evidence="3" type="ORF">GNQ08_08625</name>
</gene>
<dbReference type="HOGENOM" id="CLU_201861_0_0_9"/>
<dbReference type="STRING" id="44252.DJ90_5222"/>
<dbReference type="PATRIC" id="fig|44252.3.peg.6678"/>
<name>A0A090XUA4_PAEMA</name>
<keyword evidence="4" id="KW-1185">Reference proteome</keyword>
<sequence length="74" mass="8236">MKQVEKQASPKKGIRAFWEDETGEFGIKQIAATVAVIIIIGIIVGIVRGNLPNWVNDTWDFFMRLINEMTGASA</sequence>
<organism evidence="2 4">
    <name type="scientific">Paenibacillus macerans</name>
    <name type="common">Bacillus macerans</name>
    <dbReference type="NCBI Taxonomy" id="44252"/>
    <lineage>
        <taxon>Bacteria</taxon>
        <taxon>Bacillati</taxon>
        <taxon>Bacillota</taxon>
        <taxon>Bacilli</taxon>
        <taxon>Bacillales</taxon>
        <taxon>Paenibacillaceae</taxon>
        <taxon>Paenibacillus</taxon>
    </lineage>
</organism>
<reference evidence="2 4" key="1">
    <citation type="submission" date="2014-04" db="EMBL/GenBank/DDBJ databases">
        <authorList>
            <person name="Bishop-Lilly K.A."/>
            <person name="Broomall S.M."/>
            <person name="Chain P.S."/>
            <person name="Chertkov O."/>
            <person name="Coyne S.R."/>
            <person name="Daligault H.E."/>
            <person name="Davenport K.W."/>
            <person name="Erkkila T."/>
            <person name="Frey K.G."/>
            <person name="Gibbons H.S."/>
            <person name="Gu W."/>
            <person name="Jaissle J."/>
            <person name="Johnson S.L."/>
            <person name="Koroleva G.I."/>
            <person name="Ladner J.T."/>
            <person name="Lo C.-C."/>
            <person name="Minogue T.D."/>
            <person name="Munk C."/>
            <person name="Palacios G.F."/>
            <person name="Redden C.L."/>
            <person name="Rosenzweig C.N."/>
            <person name="Scholz M.B."/>
            <person name="Teshima H."/>
            <person name="Xu Y."/>
        </authorList>
    </citation>
    <scope>NUCLEOTIDE SEQUENCE [LARGE SCALE GENOMIC DNA]</scope>
    <source>
        <strain evidence="2 4">8244</strain>
    </source>
</reference>
<evidence type="ECO:0000313" key="4">
    <source>
        <dbReference type="Proteomes" id="UP000029278"/>
    </source>
</evidence>
<dbReference type="EMBL" id="JMQA01000064">
    <property type="protein sequence ID" value="KFM83705.1"/>
    <property type="molecule type" value="Genomic_DNA"/>
</dbReference>
<dbReference type="EMBL" id="WNZZ01000004">
    <property type="protein sequence ID" value="MUG22477.1"/>
    <property type="molecule type" value="Genomic_DNA"/>
</dbReference>
<proteinExistence type="predicted"/>
<accession>A0A090XUA4</accession>